<dbReference type="AlphaFoldDB" id="A0A4R6EI61"/>
<dbReference type="OrthoDB" id="9794638at2"/>
<reference evidence="3 4" key="1">
    <citation type="submission" date="2019-03" db="EMBL/GenBank/DDBJ databases">
        <title>Genomic Encyclopedia of Type Strains, Phase IV (KMG-IV): sequencing the most valuable type-strain genomes for metagenomic binning, comparative biology and taxonomic classification.</title>
        <authorList>
            <person name="Goeker M."/>
        </authorList>
    </citation>
    <scope>NUCLEOTIDE SEQUENCE [LARGE SCALE GENOMIC DNA]</scope>
    <source>
        <strain evidence="3 4">DSM 12121</strain>
    </source>
</reference>
<dbReference type="InterPro" id="IPR012349">
    <property type="entry name" value="Split_barrel_FMN-bd"/>
</dbReference>
<dbReference type="SUPFAM" id="SSF50475">
    <property type="entry name" value="FMN-binding split barrel"/>
    <property type="match status" value="1"/>
</dbReference>
<comment type="caution">
    <text evidence="3">The sequence shown here is derived from an EMBL/GenBank/DDBJ whole genome shotgun (WGS) entry which is preliminary data.</text>
</comment>
<dbReference type="Proteomes" id="UP000295129">
    <property type="component" value="Unassembled WGS sequence"/>
</dbReference>
<proteinExistence type="predicted"/>
<name>A0A4R6EI61_9RHOO</name>
<protein>
    <submittedName>
        <fullName evidence="3">Flavin reductase (DIM6/NTAB) family NADH-FMN oxidoreductase RutF</fullName>
    </submittedName>
</protein>
<evidence type="ECO:0000313" key="3">
    <source>
        <dbReference type="EMBL" id="TDN57137.1"/>
    </source>
</evidence>
<dbReference type="Gene3D" id="2.30.110.10">
    <property type="entry name" value="Electron Transport, Fmn-binding Protein, Chain A"/>
    <property type="match status" value="1"/>
</dbReference>
<dbReference type="Pfam" id="PF01613">
    <property type="entry name" value="Flavin_Reduct"/>
    <property type="match status" value="1"/>
</dbReference>
<dbReference type="GO" id="GO:0010181">
    <property type="term" value="F:FMN binding"/>
    <property type="evidence" value="ECO:0007669"/>
    <property type="project" value="InterPro"/>
</dbReference>
<dbReference type="PANTHER" id="PTHR43812:SF2">
    <property type="entry name" value="FLAVIN REDUCTASE LIKE DOMAIN-CONTAINING PROTEIN"/>
    <property type="match status" value="1"/>
</dbReference>
<feature type="region of interest" description="Disordered" evidence="1">
    <location>
        <begin position="207"/>
        <end position="228"/>
    </location>
</feature>
<evidence type="ECO:0000313" key="4">
    <source>
        <dbReference type="Proteomes" id="UP000295129"/>
    </source>
</evidence>
<sequence length="228" mass="25069">MYYEPGRLPHGLPYDPFKSCVVPRPIGWISTTSRDGVDNLAPFSQFQNITFDPPMVMFSANQTSTGKRKDSTVNAEETGQFVWNMATYDLREAVNLTSEELAPEVDEFERAGLAKAPSRLVRPPRVAASPIHFECEHLHTLRIPGNGVMGTVDVVFGRVVAVHVADWAMTEDGRIDIPKVRPLARLGYHDYTSVDHTFTLPTVMSTDGGAGLEGSPEKAAARLGTGRR</sequence>
<dbReference type="GO" id="GO:0016646">
    <property type="term" value="F:oxidoreductase activity, acting on the CH-NH group of donors, NAD or NADP as acceptor"/>
    <property type="evidence" value="ECO:0007669"/>
    <property type="project" value="UniProtKB-ARBA"/>
</dbReference>
<evidence type="ECO:0000256" key="1">
    <source>
        <dbReference type="SAM" id="MobiDB-lite"/>
    </source>
</evidence>
<gene>
    <name evidence="3" type="ORF">C7389_101522</name>
</gene>
<dbReference type="RefSeq" id="WP_133588034.1">
    <property type="nucleotide sequence ID" value="NZ_SNVV01000001.1"/>
</dbReference>
<feature type="domain" description="Flavin reductase like" evidence="2">
    <location>
        <begin position="19"/>
        <end position="168"/>
    </location>
</feature>
<keyword evidence="4" id="KW-1185">Reference proteome</keyword>
<organism evidence="3 4">
    <name type="scientific">Azoarcus indigens</name>
    <dbReference type="NCBI Taxonomy" id="29545"/>
    <lineage>
        <taxon>Bacteria</taxon>
        <taxon>Pseudomonadati</taxon>
        <taxon>Pseudomonadota</taxon>
        <taxon>Betaproteobacteria</taxon>
        <taxon>Rhodocyclales</taxon>
        <taxon>Zoogloeaceae</taxon>
        <taxon>Azoarcus</taxon>
    </lineage>
</organism>
<dbReference type="SMART" id="SM00903">
    <property type="entry name" value="Flavin_Reduct"/>
    <property type="match status" value="1"/>
</dbReference>
<dbReference type="InterPro" id="IPR002563">
    <property type="entry name" value="Flavin_Rdtase-like_dom"/>
</dbReference>
<accession>A0A4R6EI61</accession>
<dbReference type="PANTHER" id="PTHR43812">
    <property type="entry name" value="BLR2425 PROTEIN"/>
    <property type="match status" value="1"/>
</dbReference>
<dbReference type="EMBL" id="SNVV01000001">
    <property type="protein sequence ID" value="TDN57137.1"/>
    <property type="molecule type" value="Genomic_DNA"/>
</dbReference>
<evidence type="ECO:0000259" key="2">
    <source>
        <dbReference type="SMART" id="SM00903"/>
    </source>
</evidence>